<keyword evidence="8" id="KW-1185">Reference proteome</keyword>
<dbReference type="EC" id="2.5.1.18" evidence="1"/>
<dbReference type="AlphaFoldDB" id="A0AAD7C763"/>
<reference evidence="7" key="1">
    <citation type="submission" date="2023-03" db="EMBL/GenBank/DDBJ databases">
        <title>Massive genome expansion in bonnet fungi (Mycena s.s.) driven by repeated elements and novel gene families across ecological guilds.</title>
        <authorList>
            <consortium name="Lawrence Berkeley National Laboratory"/>
            <person name="Harder C.B."/>
            <person name="Miyauchi S."/>
            <person name="Viragh M."/>
            <person name="Kuo A."/>
            <person name="Thoen E."/>
            <person name="Andreopoulos B."/>
            <person name="Lu D."/>
            <person name="Skrede I."/>
            <person name="Drula E."/>
            <person name="Henrissat B."/>
            <person name="Morin E."/>
            <person name="Kohler A."/>
            <person name="Barry K."/>
            <person name="LaButti K."/>
            <person name="Morin E."/>
            <person name="Salamov A."/>
            <person name="Lipzen A."/>
            <person name="Mereny Z."/>
            <person name="Hegedus B."/>
            <person name="Baldrian P."/>
            <person name="Stursova M."/>
            <person name="Weitz H."/>
            <person name="Taylor A."/>
            <person name="Grigoriev I.V."/>
            <person name="Nagy L.G."/>
            <person name="Martin F."/>
            <person name="Kauserud H."/>
        </authorList>
    </citation>
    <scope>NUCLEOTIDE SEQUENCE</scope>
    <source>
        <strain evidence="7">9284</strain>
    </source>
</reference>
<feature type="domain" description="GST C-terminal" evidence="6">
    <location>
        <begin position="92"/>
        <end position="220"/>
    </location>
</feature>
<dbReference type="GO" id="GO:0005737">
    <property type="term" value="C:cytoplasm"/>
    <property type="evidence" value="ECO:0007669"/>
    <property type="project" value="TreeGrafter"/>
</dbReference>
<comment type="caution">
    <text evidence="7">The sequence shown here is derived from an EMBL/GenBank/DDBJ whole genome shotgun (WGS) entry which is preliminary data.</text>
</comment>
<feature type="domain" description="GST N-terminal" evidence="5">
    <location>
        <begin position="1"/>
        <end position="83"/>
    </location>
</feature>
<proteinExistence type="inferred from homology"/>
<evidence type="ECO:0000259" key="5">
    <source>
        <dbReference type="PROSITE" id="PS50404"/>
    </source>
</evidence>
<dbReference type="Gene3D" id="3.40.30.10">
    <property type="entry name" value="Glutaredoxin"/>
    <property type="match status" value="1"/>
</dbReference>
<accession>A0AAD7C763</accession>
<dbReference type="InterPro" id="IPR010987">
    <property type="entry name" value="Glutathione-S-Trfase_C-like"/>
</dbReference>
<protein>
    <recommendedName>
        <fullName evidence="1">glutathione transferase</fullName>
        <ecNumber evidence="1">2.5.1.18</ecNumber>
    </recommendedName>
</protein>
<dbReference type="SUPFAM" id="SSF47616">
    <property type="entry name" value="GST C-terminal domain-like"/>
    <property type="match status" value="1"/>
</dbReference>
<gene>
    <name evidence="7" type="ORF">FB45DRAFT_785132</name>
</gene>
<sequence>MVLKLYSAPEARAGHGVVALVLAEKQIPFELVLIDQSAKQHKTPEYLGKQPWGQVPYIDDDGFVLYESRAIARYLAEKYADQGTPLLPPPSDLQKKALFEQAASIEFANFHPLAFKLILEKVVKMMNGQPVDEVAVAGYIAELSSNLKIYDEILGKQKYVAGDELTLADLFHLSYAPSLAPFGIDVMTTAGLNVTRWWNDLLSRSAWVELQAQGIRGTSP</sequence>
<dbReference type="PANTHER" id="PTHR43900">
    <property type="entry name" value="GLUTATHIONE S-TRANSFERASE RHO"/>
    <property type="match status" value="1"/>
</dbReference>
<dbReference type="GO" id="GO:0043295">
    <property type="term" value="F:glutathione binding"/>
    <property type="evidence" value="ECO:0007669"/>
    <property type="project" value="TreeGrafter"/>
</dbReference>
<dbReference type="EMBL" id="JARKIF010000004">
    <property type="protein sequence ID" value="KAJ7641093.1"/>
    <property type="molecule type" value="Genomic_DNA"/>
</dbReference>
<dbReference type="FunFam" id="3.40.30.10:FF:000016">
    <property type="entry name" value="Glutathione S-transferase F2"/>
    <property type="match status" value="1"/>
</dbReference>
<evidence type="ECO:0000259" key="6">
    <source>
        <dbReference type="PROSITE" id="PS50405"/>
    </source>
</evidence>
<keyword evidence="2" id="KW-0808">Transferase</keyword>
<dbReference type="SFLD" id="SFLDG00358">
    <property type="entry name" value="Main_(cytGST)"/>
    <property type="match status" value="1"/>
</dbReference>
<dbReference type="Pfam" id="PF00043">
    <property type="entry name" value="GST_C"/>
    <property type="match status" value="1"/>
</dbReference>
<organism evidence="7 8">
    <name type="scientific">Roridomyces roridus</name>
    <dbReference type="NCBI Taxonomy" id="1738132"/>
    <lineage>
        <taxon>Eukaryota</taxon>
        <taxon>Fungi</taxon>
        <taxon>Dikarya</taxon>
        <taxon>Basidiomycota</taxon>
        <taxon>Agaricomycotina</taxon>
        <taxon>Agaricomycetes</taxon>
        <taxon>Agaricomycetidae</taxon>
        <taxon>Agaricales</taxon>
        <taxon>Marasmiineae</taxon>
        <taxon>Mycenaceae</taxon>
        <taxon>Roridomyces</taxon>
    </lineage>
</organism>
<evidence type="ECO:0000256" key="3">
    <source>
        <dbReference type="ARBA" id="ARBA00047960"/>
    </source>
</evidence>
<dbReference type="PROSITE" id="PS50405">
    <property type="entry name" value="GST_CTER"/>
    <property type="match status" value="1"/>
</dbReference>
<dbReference type="PROSITE" id="PS50404">
    <property type="entry name" value="GST_NTER"/>
    <property type="match status" value="1"/>
</dbReference>
<dbReference type="SFLD" id="SFLDS00019">
    <property type="entry name" value="Glutathione_Transferase_(cytos"/>
    <property type="match status" value="1"/>
</dbReference>
<dbReference type="InterPro" id="IPR004045">
    <property type="entry name" value="Glutathione_S-Trfase_N"/>
</dbReference>
<dbReference type="Pfam" id="PF02798">
    <property type="entry name" value="GST_N"/>
    <property type="match status" value="1"/>
</dbReference>
<dbReference type="Proteomes" id="UP001221142">
    <property type="component" value="Unassembled WGS sequence"/>
</dbReference>
<evidence type="ECO:0000256" key="4">
    <source>
        <dbReference type="RuleBase" id="RU003494"/>
    </source>
</evidence>
<dbReference type="InterPro" id="IPR036249">
    <property type="entry name" value="Thioredoxin-like_sf"/>
</dbReference>
<dbReference type="Gene3D" id="1.20.1050.10">
    <property type="match status" value="1"/>
</dbReference>
<dbReference type="InterPro" id="IPR004046">
    <property type="entry name" value="GST_C"/>
</dbReference>
<dbReference type="PANTHER" id="PTHR43900:SF3">
    <property type="entry name" value="GLUTATHIONE S-TRANSFERASE RHO"/>
    <property type="match status" value="1"/>
</dbReference>
<dbReference type="SUPFAM" id="SSF52833">
    <property type="entry name" value="Thioredoxin-like"/>
    <property type="match status" value="1"/>
</dbReference>
<dbReference type="GO" id="GO:0004364">
    <property type="term" value="F:glutathione transferase activity"/>
    <property type="evidence" value="ECO:0007669"/>
    <property type="project" value="UniProtKB-EC"/>
</dbReference>
<evidence type="ECO:0000256" key="1">
    <source>
        <dbReference type="ARBA" id="ARBA00012452"/>
    </source>
</evidence>
<evidence type="ECO:0000313" key="7">
    <source>
        <dbReference type="EMBL" id="KAJ7641093.1"/>
    </source>
</evidence>
<comment type="catalytic activity">
    <reaction evidence="3">
        <text>RX + glutathione = an S-substituted glutathione + a halide anion + H(+)</text>
        <dbReference type="Rhea" id="RHEA:16437"/>
        <dbReference type="ChEBI" id="CHEBI:15378"/>
        <dbReference type="ChEBI" id="CHEBI:16042"/>
        <dbReference type="ChEBI" id="CHEBI:17792"/>
        <dbReference type="ChEBI" id="CHEBI:57925"/>
        <dbReference type="ChEBI" id="CHEBI:90779"/>
        <dbReference type="EC" id="2.5.1.18"/>
    </reaction>
</comment>
<name>A0AAD7C763_9AGAR</name>
<evidence type="ECO:0000313" key="8">
    <source>
        <dbReference type="Proteomes" id="UP001221142"/>
    </source>
</evidence>
<evidence type="ECO:0000256" key="2">
    <source>
        <dbReference type="ARBA" id="ARBA00022679"/>
    </source>
</evidence>
<dbReference type="InterPro" id="IPR036282">
    <property type="entry name" value="Glutathione-S-Trfase_C_sf"/>
</dbReference>
<comment type="similarity">
    <text evidence="4">Belongs to the GST superfamily.</text>
</comment>
<dbReference type="InterPro" id="IPR040079">
    <property type="entry name" value="Glutathione_S-Trfase"/>
</dbReference>
<dbReference type="GO" id="GO:0006749">
    <property type="term" value="P:glutathione metabolic process"/>
    <property type="evidence" value="ECO:0007669"/>
    <property type="project" value="TreeGrafter"/>
</dbReference>